<gene>
    <name evidence="1" type="ORF">Bhyg_08351</name>
</gene>
<sequence>MSAVFGIRTSGIKSEMYCRNQYDLTDSKDHVSIIVNNNYLGVIIAEQR</sequence>
<comment type="caution">
    <text evidence="1">The sequence shown here is derived from an EMBL/GenBank/DDBJ whole genome shotgun (WGS) entry which is preliminary data.</text>
</comment>
<organism evidence="1 2">
    <name type="scientific">Pseudolycoriella hygida</name>
    <dbReference type="NCBI Taxonomy" id="35572"/>
    <lineage>
        <taxon>Eukaryota</taxon>
        <taxon>Metazoa</taxon>
        <taxon>Ecdysozoa</taxon>
        <taxon>Arthropoda</taxon>
        <taxon>Hexapoda</taxon>
        <taxon>Insecta</taxon>
        <taxon>Pterygota</taxon>
        <taxon>Neoptera</taxon>
        <taxon>Endopterygota</taxon>
        <taxon>Diptera</taxon>
        <taxon>Nematocera</taxon>
        <taxon>Sciaroidea</taxon>
        <taxon>Sciaridae</taxon>
        <taxon>Pseudolycoriella</taxon>
    </lineage>
</organism>
<name>A0A9Q0S4Q6_9DIPT</name>
<dbReference type="AlphaFoldDB" id="A0A9Q0S4Q6"/>
<reference evidence="1" key="1">
    <citation type="submission" date="2022-07" db="EMBL/GenBank/DDBJ databases">
        <authorList>
            <person name="Trinca V."/>
            <person name="Uliana J.V.C."/>
            <person name="Torres T.T."/>
            <person name="Ward R.J."/>
            <person name="Monesi N."/>
        </authorList>
    </citation>
    <scope>NUCLEOTIDE SEQUENCE</scope>
    <source>
        <strain evidence="1">HSMRA1968</strain>
        <tissue evidence="1">Whole embryos</tissue>
    </source>
</reference>
<protein>
    <submittedName>
        <fullName evidence="1">Uncharacterized protein</fullName>
    </submittedName>
</protein>
<evidence type="ECO:0000313" key="1">
    <source>
        <dbReference type="EMBL" id="KAJ6643390.1"/>
    </source>
</evidence>
<evidence type="ECO:0000313" key="2">
    <source>
        <dbReference type="Proteomes" id="UP001151699"/>
    </source>
</evidence>
<proteinExistence type="predicted"/>
<dbReference type="EMBL" id="WJQU01000002">
    <property type="protein sequence ID" value="KAJ6643390.1"/>
    <property type="molecule type" value="Genomic_DNA"/>
</dbReference>
<accession>A0A9Q0S4Q6</accession>
<dbReference type="Proteomes" id="UP001151699">
    <property type="component" value="Chromosome B"/>
</dbReference>
<keyword evidence="2" id="KW-1185">Reference proteome</keyword>